<dbReference type="CDD" id="cd12959">
    <property type="entry name" value="MMACHC-like"/>
    <property type="match status" value="1"/>
</dbReference>
<evidence type="ECO:0000256" key="4">
    <source>
        <dbReference type="ARBA" id="ARBA00007762"/>
    </source>
</evidence>
<evidence type="ECO:0000313" key="24">
    <source>
        <dbReference type="Ensembl" id="ENSCABP00000006465.1"/>
    </source>
</evidence>
<dbReference type="GO" id="GO:0032451">
    <property type="term" value="F:demethylase activity"/>
    <property type="evidence" value="ECO:0007669"/>
    <property type="project" value="Ensembl"/>
</dbReference>
<dbReference type="InterPro" id="IPR032037">
    <property type="entry name" value="MMACHC"/>
</dbReference>
<keyword evidence="13" id="KW-0521">NADP</keyword>
<keyword evidence="8" id="KW-0963">Cytoplasm</keyword>
<organism evidence="24 25">
    <name type="scientific">Chelonoidis abingdonii</name>
    <name type="common">Abingdon island giant tortoise</name>
    <name type="synonym">Testudo abingdonii</name>
    <dbReference type="NCBI Taxonomy" id="106734"/>
    <lineage>
        <taxon>Eukaryota</taxon>
        <taxon>Metazoa</taxon>
        <taxon>Chordata</taxon>
        <taxon>Craniata</taxon>
        <taxon>Vertebrata</taxon>
        <taxon>Euteleostomi</taxon>
        <taxon>Archelosauria</taxon>
        <taxon>Testudinata</taxon>
        <taxon>Testudines</taxon>
        <taxon>Cryptodira</taxon>
        <taxon>Durocryptodira</taxon>
        <taxon>Testudinoidea</taxon>
        <taxon>Testudinidae</taxon>
        <taxon>Chelonoidis</taxon>
    </lineage>
</organism>
<evidence type="ECO:0000256" key="22">
    <source>
        <dbReference type="ARBA" id="ARBA00048537"/>
    </source>
</evidence>
<proteinExistence type="inferred from homology"/>
<keyword evidence="12" id="KW-0274">FAD</keyword>
<comment type="catalytic activity">
    <reaction evidence="20">
        <text>apo-[alkylcobalamin reductase] + methylcob(III)alamin + glutathione = S-methyl glutathione + cob(I)alamin-[alkylcobalamin reductase] + H(+)</text>
        <dbReference type="Rhea" id="RHEA:63132"/>
        <dbReference type="Rhea" id="RHEA-COMP:14730"/>
        <dbReference type="Rhea" id="RHEA-COMP:14731"/>
        <dbReference type="ChEBI" id="CHEBI:15378"/>
        <dbReference type="ChEBI" id="CHEBI:28115"/>
        <dbReference type="ChEBI" id="CHEBI:57925"/>
        <dbReference type="ChEBI" id="CHEBI:60488"/>
        <dbReference type="ChEBI" id="CHEBI:83228"/>
        <dbReference type="ChEBI" id="CHEBI:141467"/>
        <dbReference type="EC" id="2.5.1.151"/>
    </reaction>
    <physiologicalReaction direction="left-to-right" evidence="20">
        <dbReference type="Rhea" id="RHEA:63133"/>
    </physiologicalReaction>
</comment>
<comment type="catalytic activity">
    <reaction evidence="21">
        <text>2 cob(II)alamin-[cyanocobalamin reductase] + 2 hydrogen cyanide + NADP(+) = 2 cyanocob(III)alamin + 2 apo-[cyanocobalamin reductase] + NADPH + H(+)</text>
        <dbReference type="Rhea" id="RHEA:16113"/>
        <dbReference type="Rhea" id="RHEA-COMP:14717"/>
        <dbReference type="Rhea" id="RHEA-COMP:14718"/>
        <dbReference type="ChEBI" id="CHEBI:15378"/>
        <dbReference type="ChEBI" id="CHEBI:16304"/>
        <dbReference type="ChEBI" id="CHEBI:17439"/>
        <dbReference type="ChEBI" id="CHEBI:18407"/>
        <dbReference type="ChEBI" id="CHEBI:57783"/>
        <dbReference type="ChEBI" id="CHEBI:58349"/>
        <dbReference type="ChEBI" id="CHEBI:83228"/>
        <dbReference type="EC" id="1.16.1.6"/>
    </reaction>
    <physiologicalReaction direction="right-to-left" evidence="21">
        <dbReference type="Rhea" id="RHEA:16115"/>
    </physiologicalReaction>
</comment>
<dbReference type="GO" id="GO:0031419">
    <property type="term" value="F:cobalamin binding"/>
    <property type="evidence" value="ECO:0007669"/>
    <property type="project" value="UniProtKB-KW"/>
</dbReference>
<reference evidence="24" key="2">
    <citation type="submission" date="2025-09" db="UniProtKB">
        <authorList>
            <consortium name="Ensembl"/>
        </authorList>
    </citation>
    <scope>IDENTIFICATION</scope>
</reference>
<evidence type="ECO:0000256" key="14">
    <source>
        <dbReference type="ARBA" id="ARBA00023002"/>
    </source>
</evidence>
<evidence type="ECO:0000256" key="16">
    <source>
        <dbReference type="ARBA" id="ARBA00031056"/>
    </source>
</evidence>
<evidence type="ECO:0000256" key="19">
    <source>
        <dbReference type="ARBA" id="ARBA00032650"/>
    </source>
</evidence>
<dbReference type="AlphaFoldDB" id="A0A8C0GFJ9"/>
<dbReference type="GO" id="GO:0009235">
    <property type="term" value="P:cobalamin metabolic process"/>
    <property type="evidence" value="ECO:0007669"/>
    <property type="project" value="Ensembl"/>
</dbReference>
<evidence type="ECO:0000256" key="18">
    <source>
        <dbReference type="ARBA" id="ARBA00031815"/>
    </source>
</evidence>
<comment type="subcellular location">
    <subcellularLocation>
        <location evidence="3">Cytoplasm</location>
    </subcellularLocation>
</comment>
<comment type="cofactor">
    <cofactor evidence="2">
        <name>FAD</name>
        <dbReference type="ChEBI" id="CHEBI:57692"/>
    </cofactor>
</comment>
<dbReference type="GO" id="GO:0071949">
    <property type="term" value="F:FAD binding"/>
    <property type="evidence" value="ECO:0007669"/>
    <property type="project" value="Ensembl"/>
</dbReference>
<evidence type="ECO:0000256" key="1">
    <source>
        <dbReference type="ARBA" id="ARBA00001917"/>
    </source>
</evidence>
<evidence type="ECO:0000256" key="11">
    <source>
        <dbReference type="ARBA" id="ARBA00022643"/>
    </source>
</evidence>
<comment type="catalytic activity">
    <reaction evidence="23">
        <text>apo-[alkylcobalamin reductase] + an R-cob(III)alamin + glutathione = cob(I)alamin-[alkylcobalamin reductase] + an S-substituted glutathione + H(+)</text>
        <dbReference type="Rhea" id="RHEA:40719"/>
        <dbReference type="Rhea" id="RHEA-COMP:14730"/>
        <dbReference type="Rhea" id="RHEA-COMP:14731"/>
        <dbReference type="ChEBI" id="CHEBI:15378"/>
        <dbReference type="ChEBI" id="CHEBI:57925"/>
        <dbReference type="ChEBI" id="CHEBI:60488"/>
        <dbReference type="ChEBI" id="CHEBI:83228"/>
        <dbReference type="ChEBI" id="CHEBI:90779"/>
        <dbReference type="ChEBI" id="CHEBI:140785"/>
        <dbReference type="EC" id="2.5.1.151"/>
    </reaction>
    <physiologicalReaction direction="left-to-right" evidence="23">
        <dbReference type="Rhea" id="RHEA:40720"/>
    </physiologicalReaction>
</comment>
<dbReference type="GO" id="GO:0070988">
    <property type="term" value="P:demethylation"/>
    <property type="evidence" value="ECO:0007669"/>
    <property type="project" value="Ensembl"/>
</dbReference>
<keyword evidence="11" id="KW-0288">FMN</keyword>
<keyword evidence="25" id="KW-1185">Reference proteome</keyword>
<evidence type="ECO:0000256" key="5">
    <source>
        <dbReference type="ARBA" id="ARBA00012308"/>
    </source>
</evidence>
<evidence type="ECO:0000256" key="15">
    <source>
        <dbReference type="ARBA" id="ARBA00023285"/>
    </source>
</evidence>
<dbReference type="GO" id="GO:0042803">
    <property type="term" value="F:protein homodimerization activity"/>
    <property type="evidence" value="ECO:0007669"/>
    <property type="project" value="Ensembl"/>
</dbReference>
<evidence type="ECO:0000256" key="17">
    <source>
        <dbReference type="ARBA" id="ARBA00031313"/>
    </source>
</evidence>
<comment type="catalytic activity">
    <reaction evidence="22">
        <text>apo-[alkylcobalamin reductase] + adenosylcob(III)alamin + glutathione = S-adenosylglutathione + cob(I)alamin-[alkylcobalamin reductase] + H(+)</text>
        <dbReference type="Rhea" id="RHEA:63136"/>
        <dbReference type="Rhea" id="RHEA-COMP:14730"/>
        <dbReference type="Rhea" id="RHEA-COMP:14731"/>
        <dbReference type="ChEBI" id="CHEBI:15378"/>
        <dbReference type="ChEBI" id="CHEBI:18408"/>
        <dbReference type="ChEBI" id="CHEBI:57925"/>
        <dbReference type="ChEBI" id="CHEBI:60488"/>
        <dbReference type="ChEBI" id="CHEBI:83228"/>
        <dbReference type="ChEBI" id="CHEBI:146184"/>
        <dbReference type="EC" id="2.5.1.151"/>
    </reaction>
    <physiologicalReaction direction="left-to-right" evidence="22">
        <dbReference type="Rhea" id="RHEA:63137"/>
    </physiologicalReaction>
</comment>
<reference evidence="24" key="1">
    <citation type="submission" date="2025-08" db="UniProtKB">
        <authorList>
            <consortium name="Ensembl"/>
        </authorList>
    </citation>
    <scope>IDENTIFICATION</scope>
</reference>
<evidence type="ECO:0000256" key="3">
    <source>
        <dbReference type="ARBA" id="ARBA00004496"/>
    </source>
</evidence>
<keyword evidence="9" id="KW-0846">Cobalamin</keyword>
<evidence type="ECO:0000256" key="12">
    <source>
        <dbReference type="ARBA" id="ARBA00022827"/>
    </source>
</evidence>
<evidence type="ECO:0000256" key="20">
    <source>
        <dbReference type="ARBA" id="ARBA00047294"/>
    </source>
</evidence>
<dbReference type="GeneTree" id="ENSGT00390000003464"/>
<name>A0A8C0GFJ9_CHEAB</name>
<evidence type="ECO:0000256" key="23">
    <source>
        <dbReference type="ARBA" id="ARBA00049505"/>
    </source>
</evidence>
<gene>
    <name evidence="24" type="primary">MMACHC</name>
</gene>
<evidence type="ECO:0000256" key="8">
    <source>
        <dbReference type="ARBA" id="ARBA00022490"/>
    </source>
</evidence>
<evidence type="ECO:0000256" key="9">
    <source>
        <dbReference type="ARBA" id="ARBA00022628"/>
    </source>
</evidence>
<dbReference type="Pfam" id="PF16690">
    <property type="entry name" value="MMACHC"/>
    <property type="match status" value="1"/>
</dbReference>
<dbReference type="Ensembl" id="ENSCABT00000007057.1">
    <property type="protein sequence ID" value="ENSCABP00000006465.1"/>
    <property type="gene ID" value="ENSCABG00000004884.1"/>
</dbReference>
<evidence type="ECO:0000313" key="25">
    <source>
        <dbReference type="Proteomes" id="UP000694404"/>
    </source>
</evidence>
<dbReference type="GO" id="GO:0006749">
    <property type="term" value="P:glutathione metabolic process"/>
    <property type="evidence" value="ECO:0007669"/>
    <property type="project" value="Ensembl"/>
</dbReference>
<dbReference type="Proteomes" id="UP000694404">
    <property type="component" value="Unplaced"/>
</dbReference>
<dbReference type="EC" id="1.16.1.6" evidence="6"/>
<sequence>MKFCEGMVGQNLGVFFLMDVCLYLLKVEWYNAVLQPSFHLRYSEDTLAFIVLSTPSMFDRAFKPFVDKQLLKKINDPVDQCVSYHLSLVKESLPDQRVDIIYDYEILPNRKPKFLAQTAAHVAGAAYYYQRKDVRCDPWGEKKIYGVCIHPRYGGWFAIRGLLIFPDVQVPFLEQVAPVDCVASEEKRIELLEKFNFHWRDWSYRDIIEVKERYSEEQKAYFAAPPAERFKWLELQGVVQRSRLPVCKQCPCTVRSMAAPAVPSPIAPASPLLQGLTFLCYVPLPSEEPTNVWSRARKKLIRPVCSISV</sequence>
<protein>
    <recommendedName>
        <fullName evidence="7">Cyanocobalamin reductase / alkylcobalamin dealkylase</fullName>
        <ecNumber evidence="6">1.16.1.6</ecNumber>
        <ecNumber evidence="5">2.5.1.151</ecNumber>
    </recommendedName>
    <alternativeName>
        <fullName evidence="19">Alkylcobalamin:glutathione S-alkyltransferase</fullName>
    </alternativeName>
    <alternativeName>
        <fullName evidence="18">CblC</fullName>
    </alternativeName>
    <alternativeName>
        <fullName evidence="17">Cyanocobalamin reductase (cyanide-eliminating)</fullName>
    </alternativeName>
    <alternativeName>
        <fullName evidence="16">Methylmalonic aciduria and homocystinuria type C protein</fullName>
    </alternativeName>
</protein>
<evidence type="ECO:0000256" key="13">
    <source>
        <dbReference type="ARBA" id="ARBA00022857"/>
    </source>
</evidence>
<dbReference type="PANTHER" id="PTHR31457:SF2">
    <property type="entry name" value="CYANOCOBALAMIN REDUCTASE _ ALKYLCOBALAMIN DEALKYLASE"/>
    <property type="match status" value="1"/>
</dbReference>
<comment type="similarity">
    <text evidence="4">Belongs to the MMACHC family.</text>
</comment>
<accession>A0A8C0GFJ9</accession>
<comment type="cofactor">
    <cofactor evidence="1">
        <name>FMN</name>
        <dbReference type="ChEBI" id="CHEBI:58210"/>
    </cofactor>
</comment>
<dbReference type="EC" id="2.5.1.151" evidence="5"/>
<evidence type="ECO:0000256" key="7">
    <source>
        <dbReference type="ARBA" id="ARBA00014027"/>
    </source>
</evidence>
<dbReference type="GO" id="GO:0043295">
    <property type="term" value="F:glutathione binding"/>
    <property type="evidence" value="ECO:0007669"/>
    <property type="project" value="Ensembl"/>
</dbReference>
<keyword evidence="14" id="KW-0560">Oxidoreductase</keyword>
<evidence type="ECO:0000256" key="10">
    <source>
        <dbReference type="ARBA" id="ARBA00022630"/>
    </source>
</evidence>
<keyword evidence="15" id="KW-0170">Cobalt</keyword>
<dbReference type="GO" id="GO:0005829">
    <property type="term" value="C:cytosol"/>
    <property type="evidence" value="ECO:0007669"/>
    <property type="project" value="Ensembl"/>
</dbReference>
<dbReference type="PANTHER" id="PTHR31457">
    <property type="entry name" value="METHYLMALONIC ACIDURIA AND HOMOCYSTINURIA TYPE C PROTEIN"/>
    <property type="match status" value="1"/>
</dbReference>
<evidence type="ECO:0000256" key="6">
    <source>
        <dbReference type="ARBA" id="ARBA00012666"/>
    </source>
</evidence>
<keyword evidence="10" id="KW-0285">Flavoprotein</keyword>
<evidence type="ECO:0000256" key="2">
    <source>
        <dbReference type="ARBA" id="ARBA00001974"/>
    </source>
</evidence>
<evidence type="ECO:0000256" key="21">
    <source>
        <dbReference type="ARBA" id="ARBA00047958"/>
    </source>
</evidence>
<dbReference type="GO" id="GO:0033787">
    <property type="term" value="F:cyanocobalamin reductase (cyanide-eliminating) (NADP+) activity"/>
    <property type="evidence" value="ECO:0007669"/>
    <property type="project" value="UniProtKB-EC"/>
</dbReference>